<dbReference type="EMBL" id="CAJNOJ010000367">
    <property type="protein sequence ID" value="CAF1419409.1"/>
    <property type="molecule type" value="Genomic_DNA"/>
</dbReference>
<comment type="caution">
    <text evidence="3">The sequence shown here is derived from an EMBL/GenBank/DDBJ whole genome shotgun (WGS) entry which is preliminary data.</text>
</comment>
<protein>
    <submittedName>
        <fullName evidence="3">Uncharacterized protein</fullName>
    </submittedName>
</protein>
<gene>
    <name evidence="2" type="ORF">EDS130_LOCUS37349</name>
    <name evidence="3" type="ORF">XAT740_LOCUS37021</name>
</gene>
<dbReference type="Proteomes" id="UP000663828">
    <property type="component" value="Unassembled WGS sequence"/>
</dbReference>
<evidence type="ECO:0000313" key="2">
    <source>
        <dbReference type="EMBL" id="CAF1419409.1"/>
    </source>
</evidence>
<dbReference type="EMBL" id="CAJNOR010003849">
    <property type="protein sequence ID" value="CAF1453566.1"/>
    <property type="molecule type" value="Genomic_DNA"/>
</dbReference>
<evidence type="ECO:0000256" key="1">
    <source>
        <dbReference type="SAM" id="MobiDB-lite"/>
    </source>
</evidence>
<dbReference type="OrthoDB" id="10048451at2759"/>
<feature type="region of interest" description="Disordered" evidence="1">
    <location>
        <begin position="1"/>
        <end position="28"/>
    </location>
</feature>
<accession>A0A815PT71</accession>
<dbReference type="AlphaFoldDB" id="A0A815PT71"/>
<evidence type="ECO:0000313" key="4">
    <source>
        <dbReference type="Proteomes" id="UP000663828"/>
    </source>
</evidence>
<evidence type="ECO:0000313" key="3">
    <source>
        <dbReference type="EMBL" id="CAF1453566.1"/>
    </source>
</evidence>
<keyword evidence="4" id="KW-1185">Reference proteome</keyword>
<sequence>MGGNSAASTLSYRSGNYDPRDGPNNACDNNTLTTYTNYGTYSANSVTERCGTQTGFYVTLKRGSSVVKGLQFCAEDVNVARDPILITLEGNNAIGANLTVGRNWIPIYSGSIGFEYGPPRLSCGLI</sequence>
<feature type="compositionally biased region" description="Polar residues" evidence="1">
    <location>
        <begin position="1"/>
        <end position="14"/>
    </location>
</feature>
<organism evidence="3 4">
    <name type="scientific">Adineta ricciae</name>
    <name type="common">Rotifer</name>
    <dbReference type="NCBI Taxonomy" id="249248"/>
    <lineage>
        <taxon>Eukaryota</taxon>
        <taxon>Metazoa</taxon>
        <taxon>Spiralia</taxon>
        <taxon>Gnathifera</taxon>
        <taxon>Rotifera</taxon>
        <taxon>Eurotatoria</taxon>
        <taxon>Bdelloidea</taxon>
        <taxon>Adinetida</taxon>
        <taxon>Adinetidae</taxon>
        <taxon>Adineta</taxon>
    </lineage>
</organism>
<reference evidence="3" key="1">
    <citation type="submission" date="2021-02" db="EMBL/GenBank/DDBJ databases">
        <authorList>
            <person name="Nowell W R."/>
        </authorList>
    </citation>
    <scope>NUCLEOTIDE SEQUENCE</scope>
</reference>
<proteinExistence type="predicted"/>
<dbReference type="Proteomes" id="UP000663852">
    <property type="component" value="Unassembled WGS sequence"/>
</dbReference>
<name>A0A815PT71_ADIRI</name>